<gene>
    <name evidence="1" type="ORF">F2Q70_00032726</name>
</gene>
<sequence length="102" mass="11199">MSMMTAVKVSNVSLGATDRDLKEFFSFSGDILYLETHRNNSIHKGENFLRSLQLISELRRVFGSTESVDEAVEAGDGCVDLKYTGSYGLRRVLSTSSAVDVA</sequence>
<evidence type="ECO:0000313" key="1">
    <source>
        <dbReference type="EMBL" id="KAF2530647.1"/>
    </source>
</evidence>
<organism evidence="1">
    <name type="scientific">Brassica cretica</name>
    <name type="common">Mustard</name>
    <dbReference type="NCBI Taxonomy" id="69181"/>
    <lineage>
        <taxon>Eukaryota</taxon>
        <taxon>Viridiplantae</taxon>
        <taxon>Streptophyta</taxon>
        <taxon>Embryophyta</taxon>
        <taxon>Tracheophyta</taxon>
        <taxon>Spermatophyta</taxon>
        <taxon>Magnoliopsida</taxon>
        <taxon>eudicotyledons</taxon>
        <taxon>Gunneridae</taxon>
        <taxon>Pentapetalae</taxon>
        <taxon>rosids</taxon>
        <taxon>malvids</taxon>
        <taxon>Brassicales</taxon>
        <taxon>Brassicaceae</taxon>
        <taxon>Brassiceae</taxon>
        <taxon>Brassica</taxon>
    </lineage>
</organism>
<accession>A0A8S9FEI9</accession>
<dbReference type="SUPFAM" id="SSF54928">
    <property type="entry name" value="RNA-binding domain, RBD"/>
    <property type="match status" value="1"/>
</dbReference>
<comment type="caution">
    <text evidence="1">The sequence shown here is derived from an EMBL/GenBank/DDBJ whole genome shotgun (WGS) entry which is preliminary data.</text>
</comment>
<dbReference type="AlphaFoldDB" id="A0A8S9FEI9"/>
<proteinExistence type="predicted"/>
<reference evidence="1" key="1">
    <citation type="submission" date="2019-12" db="EMBL/GenBank/DDBJ databases">
        <title>Genome sequencing and annotation of Brassica cretica.</title>
        <authorList>
            <person name="Studholme D.J."/>
            <person name="Sarris P.F."/>
        </authorList>
    </citation>
    <scope>NUCLEOTIDE SEQUENCE</scope>
    <source>
        <strain evidence="1">PFS-102/07</strain>
        <tissue evidence="1">Leaf</tissue>
    </source>
</reference>
<dbReference type="EMBL" id="QGKY02002305">
    <property type="protein sequence ID" value="KAF2530647.1"/>
    <property type="molecule type" value="Genomic_DNA"/>
</dbReference>
<protein>
    <recommendedName>
        <fullName evidence="2">RRM domain-containing protein</fullName>
    </recommendedName>
</protein>
<evidence type="ECO:0008006" key="2">
    <source>
        <dbReference type="Google" id="ProtNLM"/>
    </source>
</evidence>
<name>A0A8S9FEI9_BRACR</name>
<dbReference type="GO" id="GO:0003676">
    <property type="term" value="F:nucleic acid binding"/>
    <property type="evidence" value="ECO:0007669"/>
    <property type="project" value="InterPro"/>
</dbReference>
<dbReference type="InterPro" id="IPR035979">
    <property type="entry name" value="RBD_domain_sf"/>
</dbReference>